<dbReference type="InterPro" id="IPR001638">
    <property type="entry name" value="Solute-binding_3/MltF_N"/>
</dbReference>
<keyword evidence="3 4" id="KW-0732">Signal</keyword>
<dbReference type="PANTHER" id="PTHR30085">
    <property type="entry name" value="AMINO ACID ABC TRANSPORTER PERMEASE"/>
    <property type="match status" value="1"/>
</dbReference>
<dbReference type="GO" id="GO:0030288">
    <property type="term" value="C:outer membrane-bounded periplasmic space"/>
    <property type="evidence" value="ECO:0007669"/>
    <property type="project" value="TreeGrafter"/>
</dbReference>
<comment type="caution">
    <text evidence="6">The sequence shown here is derived from an EMBL/GenBank/DDBJ whole genome shotgun (WGS) entry which is preliminary data.</text>
</comment>
<reference evidence="7" key="1">
    <citation type="submission" date="2017-06" db="EMBL/GenBank/DDBJ databases">
        <title>Herbaspirillum phytohormonus sp. nov., isolated from the root nodule of Robinia pseudoacacia in lead-zinc mine.</title>
        <authorList>
            <person name="Fan M."/>
            <person name="Lin Y."/>
        </authorList>
    </citation>
    <scope>NUCLEOTIDE SEQUENCE [LARGE SCALE GENOMIC DNA]</scope>
    <source>
        <strain evidence="7">SC-089</strain>
    </source>
</reference>
<dbReference type="RefSeq" id="WP_088602982.1">
    <property type="nucleotide sequence ID" value="NZ_NJIH01000004.1"/>
</dbReference>
<dbReference type="GO" id="GO:0006865">
    <property type="term" value="P:amino acid transport"/>
    <property type="evidence" value="ECO:0007669"/>
    <property type="project" value="TreeGrafter"/>
</dbReference>
<dbReference type="EMBL" id="NJIH01000004">
    <property type="protein sequence ID" value="OWT61896.1"/>
    <property type="molecule type" value="Genomic_DNA"/>
</dbReference>
<evidence type="ECO:0000256" key="3">
    <source>
        <dbReference type="ARBA" id="ARBA00022729"/>
    </source>
</evidence>
<dbReference type="PROSITE" id="PS51257">
    <property type="entry name" value="PROKAR_LIPOPROTEIN"/>
    <property type="match status" value="1"/>
</dbReference>
<dbReference type="OrthoDB" id="7240770at2"/>
<evidence type="ECO:0000313" key="6">
    <source>
        <dbReference type="EMBL" id="OWT61896.1"/>
    </source>
</evidence>
<evidence type="ECO:0000256" key="2">
    <source>
        <dbReference type="ARBA" id="ARBA00022448"/>
    </source>
</evidence>
<dbReference type="SUPFAM" id="SSF53850">
    <property type="entry name" value="Periplasmic binding protein-like II"/>
    <property type="match status" value="1"/>
</dbReference>
<dbReference type="InterPro" id="IPR051455">
    <property type="entry name" value="Bact_solute-bind_prot3"/>
</dbReference>
<dbReference type="Pfam" id="PF00497">
    <property type="entry name" value="SBP_bac_3"/>
    <property type="match status" value="1"/>
</dbReference>
<keyword evidence="2" id="KW-0813">Transport</keyword>
<organism evidence="6 7">
    <name type="scientific">Candidimonas nitroreducens</name>
    <dbReference type="NCBI Taxonomy" id="683354"/>
    <lineage>
        <taxon>Bacteria</taxon>
        <taxon>Pseudomonadati</taxon>
        <taxon>Pseudomonadota</taxon>
        <taxon>Betaproteobacteria</taxon>
        <taxon>Burkholderiales</taxon>
        <taxon>Alcaligenaceae</taxon>
        <taxon>Candidimonas</taxon>
    </lineage>
</organism>
<evidence type="ECO:0000313" key="7">
    <source>
        <dbReference type="Proteomes" id="UP000214603"/>
    </source>
</evidence>
<name>A0A225MKP3_9BURK</name>
<comment type="similarity">
    <text evidence="1">Belongs to the bacterial solute-binding protein 3 family.</text>
</comment>
<evidence type="ECO:0000259" key="5">
    <source>
        <dbReference type="SMART" id="SM00062"/>
    </source>
</evidence>
<evidence type="ECO:0000256" key="1">
    <source>
        <dbReference type="ARBA" id="ARBA00010333"/>
    </source>
</evidence>
<evidence type="ECO:0000256" key="4">
    <source>
        <dbReference type="SAM" id="SignalP"/>
    </source>
</evidence>
<gene>
    <name evidence="6" type="ORF">CEY11_08700</name>
</gene>
<protein>
    <submittedName>
        <fullName evidence="6">Amino acid ABC transporter substrate-binding protein</fullName>
    </submittedName>
</protein>
<dbReference type="SMART" id="SM00062">
    <property type="entry name" value="PBPb"/>
    <property type="match status" value="1"/>
</dbReference>
<keyword evidence="7" id="KW-1185">Reference proteome</keyword>
<proteinExistence type="inferred from homology"/>
<dbReference type="Proteomes" id="UP000214603">
    <property type="component" value="Unassembled WGS sequence"/>
</dbReference>
<sequence length="305" mass="33492">MRLSFTQSVATTSIVALAMGLACTSSAEELTGTLKKIKETNSITIGHRASSMPISYMDDQHHPLGYAVDVCKLVVKDLKKKLNLPNLQVNWQMTTAANRIPLLRNGATDLQCGSGTITESRRKVVSFGPPYYIAGITAIVKKSSGIKTLSDLRGKSIAVTGGTTAVPVVTAYTDKNKLGYQLVKTKENGQSFLLVQSDRVAAYMNNDIILYGARATTAAHPEDYDILSETIDVEPFAMIFRKDDPQFKKFIDDSVVGVFKSGEMKKLYDKWFLAPIPPNKVNLNVPLGKQLAQQFKDPVVDWVVK</sequence>
<accession>A0A225MKP3</accession>
<dbReference type="CDD" id="cd13688">
    <property type="entry name" value="PBP2_GltI_DEBP"/>
    <property type="match status" value="1"/>
</dbReference>
<dbReference type="GO" id="GO:0005576">
    <property type="term" value="C:extracellular region"/>
    <property type="evidence" value="ECO:0007669"/>
    <property type="project" value="TreeGrafter"/>
</dbReference>
<feature type="domain" description="Solute-binding protein family 3/N-terminal" evidence="5">
    <location>
        <begin position="42"/>
        <end position="275"/>
    </location>
</feature>
<dbReference type="PANTHER" id="PTHR30085:SF2">
    <property type="entry name" value="GLUTAMATE_ASPARTATE IMPORT SOLUTE-BINDING PROTEIN"/>
    <property type="match status" value="1"/>
</dbReference>
<feature type="signal peptide" evidence="4">
    <location>
        <begin position="1"/>
        <end position="27"/>
    </location>
</feature>
<dbReference type="Gene3D" id="3.40.190.10">
    <property type="entry name" value="Periplasmic binding protein-like II"/>
    <property type="match status" value="2"/>
</dbReference>
<feature type="chain" id="PRO_5012578641" evidence="4">
    <location>
        <begin position="28"/>
        <end position="305"/>
    </location>
</feature>
<dbReference type="AlphaFoldDB" id="A0A225MKP3"/>